<dbReference type="AlphaFoldDB" id="A0AA35WPS5"/>
<feature type="region of interest" description="Disordered" evidence="5">
    <location>
        <begin position="133"/>
        <end position="178"/>
    </location>
</feature>
<keyword evidence="3" id="KW-0347">Helicase</keyword>
<evidence type="ECO:0000256" key="5">
    <source>
        <dbReference type="SAM" id="MobiDB-lite"/>
    </source>
</evidence>
<reference evidence="7" key="1">
    <citation type="submission" date="2023-03" db="EMBL/GenBank/DDBJ databases">
        <authorList>
            <person name="Steffen K."/>
            <person name="Cardenas P."/>
        </authorList>
    </citation>
    <scope>NUCLEOTIDE SEQUENCE</scope>
</reference>
<comment type="caution">
    <text evidence="7">The sequence shown here is derived from an EMBL/GenBank/DDBJ whole genome shotgun (WGS) entry which is preliminary data.</text>
</comment>
<keyword evidence="8" id="KW-1185">Reference proteome</keyword>
<feature type="region of interest" description="Disordered" evidence="5">
    <location>
        <begin position="214"/>
        <end position="271"/>
    </location>
</feature>
<dbReference type="InterPro" id="IPR013986">
    <property type="entry name" value="DExx_box_DNA_helicase_dom_sf"/>
</dbReference>
<evidence type="ECO:0000256" key="4">
    <source>
        <dbReference type="ARBA" id="ARBA00022840"/>
    </source>
</evidence>
<dbReference type="GO" id="GO:0004386">
    <property type="term" value="F:helicase activity"/>
    <property type="evidence" value="ECO:0007669"/>
    <property type="project" value="UniProtKB-KW"/>
</dbReference>
<evidence type="ECO:0000256" key="1">
    <source>
        <dbReference type="ARBA" id="ARBA00022741"/>
    </source>
</evidence>
<keyword evidence="2" id="KW-0378">Hydrolase</keyword>
<dbReference type="PANTHER" id="PTHR21529:SF4">
    <property type="entry name" value="TPR AND ANKYRIN REPEAT-CONTAINING PROTEIN 1"/>
    <property type="match status" value="1"/>
</dbReference>
<dbReference type="Gene3D" id="3.40.50.300">
    <property type="entry name" value="P-loop containing nucleotide triphosphate hydrolases"/>
    <property type="match status" value="2"/>
</dbReference>
<feature type="domain" description="UvrD-like helicase ATP-binding" evidence="6">
    <location>
        <begin position="757"/>
        <end position="868"/>
    </location>
</feature>
<evidence type="ECO:0000256" key="2">
    <source>
        <dbReference type="ARBA" id="ARBA00022801"/>
    </source>
</evidence>
<evidence type="ECO:0000256" key="3">
    <source>
        <dbReference type="ARBA" id="ARBA00022806"/>
    </source>
</evidence>
<evidence type="ECO:0000313" key="8">
    <source>
        <dbReference type="Proteomes" id="UP001174909"/>
    </source>
</evidence>
<feature type="compositionally biased region" description="Basic and acidic residues" evidence="5">
    <location>
        <begin position="156"/>
        <end position="172"/>
    </location>
</feature>
<dbReference type="Gene3D" id="1.10.10.160">
    <property type="match status" value="1"/>
</dbReference>
<dbReference type="PANTHER" id="PTHR21529">
    <property type="entry name" value="MAMMARY TURMOR VIRUS RECEPTOR HOMOLOG 1, 2 MTVR1, 2"/>
    <property type="match status" value="1"/>
</dbReference>
<dbReference type="InterPro" id="IPR014016">
    <property type="entry name" value="UvrD-like_ATP-bd"/>
</dbReference>
<dbReference type="Proteomes" id="UP001174909">
    <property type="component" value="Unassembled WGS sequence"/>
</dbReference>
<keyword evidence="1" id="KW-0547">Nucleotide-binding</keyword>
<accession>A0AA35WPS5</accession>
<gene>
    <name evidence="7" type="ORF">GBAR_LOCUS16178</name>
</gene>
<feature type="compositionally biased region" description="Basic and acidic residues" evidence="5">
    <location>
        <begin position="37"/>
        <end position="53"/>
    </location>
</feature>
<protein>
    <submittedName>
        <fullName evidence="7">TPR and ankyrin repeat-containing protein 1</fullName>
    </submittedName>
</protein>
<evidence type="ECO:0000313" key="7">
    <source>
        <dbReference type="EMBL" id="CAI8028344.1"/>
    </source>
</evidence>
<name>A0AA35WPS5_GEOBA</name>
<dbReference type="InterPro" id="IPR039904">
    <property type="entry name" value="TRANK1"/>
</dbReference>
<keyword evidence="4" id="KW-0067">ATP-binding</keyword>
<feature type="compositionally biased region" description="Basic and acidic residues" evidence="5">
    <location>
        <begin position="62"/>
        <end position="75"/>
    </location>
</feature>
<feature type="region of interest" description="Disordered" evidence="5">
    <location>
        <begin position="30"/>
        <end position="108"/>
    </location>
</feature>
<dbReference type="InterPro" id="IPR027417">
    <property type="entry name" value="P-loop_NTPase"/>
</dbReference>
<proteinExistence type="predicted"/>
<dbReference type="GO" id="GO:0016787">
    <property type="term" value="F:hydrolase activity"/>
    <property type="evidence" value="ECO:0007669"/>
    <property type="project" value="UniProtKB-KW"/>
</dbReference>
<sequence length="1199" mass="138861">MRLEHVKTKKEKWKKMRMCQVFLEKSEAWPKADGLQETEKQETKREINEDTHGAVKALSEVGVEKNQEDGSEQKGDNIVGSVESLPALEPSRDKKYEEENEVSSDTLDRLQKSEIDVLVRPEGVKSMIIVKQESETTNSGGHHDTAEDNSATSSDPWHDQEGEKVSDRDHSDIGTGLNTLENEVKEDLRLFLHELHQREDEYFYLVSKDSKQTEVHHVDASNEVPPMPQQGLAQEKSLPNENSHKDTLPKQGDEKDHLPEVESEEQGDGFDSRSWEIECSKKVMKTLSGKKNNHIKKIFLAKMTILSQGDFVNNEKHCKPVSSIKGIELYETRLNKKDRAIWQIVPQLYQLPGEADIKKRYREIIRVWDIVLDHDDIHHHVQVIEKNIHERACQVPERLKVKLMSTSPAESNVHRNRREPRIFLPCHDSMAVNQGNDVVMYSPPMNPDNYSFCIAHLYSLSNCVVKLMLEDGDIERSFPYKEWPAEHDIINLPYTKAVLLLGRSGTGKTTCCLYRMWNEYVTYWRKFPSRAEELSQPEMKIGREDGANSPQPHLLQGDDVCSPVVNSESSEDCTHPESDCPLHQVFVTKNYVLCSRLRKQFSKFSDSEEIAKHHTKKKLEGLPNDVTDIHDLSYPLFLTARQFYILLDYSLKDDKYFFKRDEEGNMIERIVSTDYDHEDTLSDTLFDLEDDVDEEPVMLYPTSHKTTIMRERREVTASYFNSHIWPKIKGVNDTMSSLLVWMEIKSYIKGSLKAIESKNGHLNGKEYKKLGRKVAPNFTGNRERVYELFESYKAYVQNHPNECLFDECDLIHHVCKRLPKIDKLKWVVHSLYIDEVQDFTQGELWLMLCNCRDPNRLFLTGDTAQSIMSGIAFRFEDVKSLFYHRKVKVPEVQHLTINFRTHSGILRLASSVTELLKKYFPYSFDHDHTLQEQGLVSGPKPVLLRTCSPTELAVALAGKKQTGTMIDFGAHQAILVRTQEAKENLPRELKAAIALTIFESKGLEFDDVLLYNFFTDSKLKEEWRVIVPKSAEVDCEKPHYLVFQEEKHKLLCSELKHLYTAITRAKARLWLYESSDDHRPATWYWKKNSLVEELMVDQIFETGDPESRSSPEDWRERGDEFMQHKLWDVATKCFEKAMCPQKVRECEALRFYHDARNSKDKAEKRQRYLAAATAFLNCDRIEHAPGLLHHAAKCLYNGK</sequence>
<organism evidence="7 8">
    <name type="scientific">Geodia barretti</name>
    <name type="common">Barrett's horny sponge</name>
    <dbReference type="NCBI Taxonomy" id="519541"/>
    <lineage>
        <taxon>Eukaryota</taxon>
        <taxon>Metazoa</taxon>
        <taxon>Porifera</taxon>
        <taxon>Demospongiae</taxon>
        <taxon>Heteroscleromorpha</taxon>
        <taxon>Tetractinellida</taxon>
        <taxon>Astrophorina</taxon>
        <taxon>Geodiidae</taxon>
        <taxon>Geodia</taxon>
    </lineage>
</organism>
<evidence type="ECO:0000259" key="6">
    <source>
        <dbReference type="Pfam" id="PF00580"/>
    </source>
</evidence>
<feature type="compositionally biased region" description="Basic and acidic residues" evidence="5">
    <location>
        <begin position="242"/>
        <end position="260"/>
    </location>
</feature>
<dbReference type="Pfam" id="PF00580">
    <property type="entry name" value="UvrD-helicase"/>
    <property type="match status" value="1"/>
</dbReference>
<dbReference type="GO" id="GO:0005524">
    <property type="term" value="F:ATP binding"/>
    <property type="evidence" value="ECO:0007669"/>
    <property type="project" value="UniProtKB-KW"/>
</dbReference>
<dbReference type="EMBL" id="CASHTH010002327">
    <property type="protein sequence ID" value="CAI8028344.1"/>
    <property type="molecule type" value="Genomic_DNA"/>
</dbReference>
<dbReference type="SUPFAM" id="SSF52540">
    <property type="entry name" value="P-loop containing nucleoside triphosphate hydrolases"/>
    <property type="match status" value="1"/>
</dbReference>